<dbReference type="Gene3D" id="3.90.640.10">
    <property type="entry name" value="Actin, Chain A, domain 4"/>
    <property type="match status" value="1"/>
</dbReference>
<dbReference type="InterPro" id="IPR029047">
    <property type="entry name" value="HSP70_peptide-bd_sf"/>
</dbReference>
<keyword evidence="2" id="KW-0067">ATP-binding</keyword>
<dbReference type="PANTHER" id="PTHR19375">
    <property type="entry name" value="HEAT SHOCK PROTEIN 70KDA"/>
    <property type="match status" value="1"/>
</dbReference>
<comment type="caution">
    <text evidence="4">The sequence shown here is derived from an EMBL/GenBank/DDBJ whole genome shotgun (WGS) entry which is preliminary data.</text>
</comment>
<dbReference type="Gene3D" id="1.20.1270.10">
    <property type="match status" value="1"/>
</dbReference>
<dbReference type="GO" id="GO:0005524">
    <property type="term" value="F:ATP binding"/>
    <property type="evidence" value="ECO:0007669"/>
    <property type="project" value="UniProtKB-KW"/>
</dbReference>
<evidence type="ECO:0000313" key="4">
    <source>
        <dbReference type="EMBL" id="KAJ4363593.1"/>
    </source>
</evidence>
<dbReference type="FunFam" id="3.90.640.10:FF:000003">
    <property type="entry name" value="Molecular chaperone DnaK"/>
    <property type="match status" value="1"/>
</dbReference>
<dbReference type="InterPro" id="IPR029048">
    <property type="entry name" value="HSP70_C_sf"/>
</dbReference>
<dbReference type="Proteomes" id="UP001140560">
    <property type="component" value="Unassembled WGS sequence"/>
</dbReference>
<dbReference type="GO" id="GO:0140662">
    <property type="term" value="F:ATP-dependent protein folding chaperone"/>
    <property type="evidence" value="ECO:0007669"/>
    <property type="project" value="InterPro"/>
</dbReference>
<sequence>MSVTAMAPSECSIGIDLGSANTCTALFRNDKAEIIWHEGQPLMPSFVAFTETTRLVGSAAKRQAINNPENTIFGALKLVGRKLTEPDLKRELKDLPFRTAQADGYPAFVVQYRGTRQIITAVEILAMVLARVKRDLQDYLGGDVSTVNAVITVPSHFNYSQRQAVHDAALIAKLNPVHLMSPAVSACADYTLTQWPQSEMIFAAVFGARTVDVAIGLIEDGAIEIKAVASDTFFGGDDIEARLAHEAICIFTRKTGSIPTSRALRRLRTACKTAKHELASQTQTRIEIDQLCDGHDFAWTITRQNLEYYCWDLIHSCLGPIGQIWKGTNMDRTRIQKAVMTGGSSRIPKIQSLLSSVLGGMGISRCLNPDEAVARGAALYAARFSRSISNIVNSILIMDVVPLTIGVQTKTGSLTTIIKKNTRIPCRYSYELPVLHVGSILSKRGGYLPVIEVFEQGNGLAKPNTYVSKIRLPISNTGRPVREIEVTMEYDEGRKVMLTVTDKRSGEKTYLCLDSLFQIPKKRLEQMKATATSFDLADKAEIQRIEAKSAAEEYAFAILDRMVSKPRTEETMRQNDYASALLKWLDTHPQAPASDYIHQLSEVKRHVEDPLYKGTGEETMQQIYIRETLVDDLRQAGHVDLTWLLDESKDQHLVEGTATSPVNDRYTESGSTISQANAAVESAHGASSFKEPDKRLLGRSYLERLNIIDTVSQVHSNTDSPVKHDHVSIRPNNITSRDTAQSPERDSTPDTHNLDPLLRIASPSISEPAVIGSADEQTAFRSDTPRSTERGIAQLFSTSNEVRPAYTDADFILISTWLNNIGRPSWSMVPRLYTILRLINQLDMLDIFVEQGITDIWFPFTQTSLPHALSPTSKAHFLEHQHVVLSKSLLFE</sequence>
<dbReference type="EMBL" id="JAPEUY010000019">
    <property type="protein sequence ID" value="KAJ4363593.1"/>
    <property type="molecule type" value="Genomic_DNA"/>
</dbReference>
<dbReference type="PRINTS" id="PR00301">
    <property type="entry name" value="HEATSHOCK70"/>
</dbReference>
<reference evidence="4" key="1">
    <citation type="submission" date="2022-10" db="EMBL/GenBank/DDBJ databases">
        <title>Tapping the CABI collections for fungal endophytes: first genome assemblies for Collariella, Neodidymelliopsis, Ascochyta clinopodiicola, Didymella pomorum, Didymosphaeria variabile, Neocosmospora piperis and Neocucurbitaria cava.</title>
        <authorList>
            <person name="Hill R."/>
        </authorList>
    </citation>
    <scope>NUCLEOTIDE SEQUENCE</scope>
    <source>
        <strain evidence="4">IMI 356814</strain>
    </source>
</reference>
<keyword evidence="1" id="KW-0547">Nucleotide-binding</keyword>
<dbReference type="Gene3D" id="3.30.30.30">
    <property type="match status" value="1"/>
</dbReference>
<dbReference type="Gene3D" id="2.60.34.10">
    <property type="entry name" value="Substrate Binding Domain Of DNAk, Chain A, domain 1"/>
    <property type="match status" value="1"/>
</dbReference>
<dbReference type="Gene3D" id="3.30.420.40">
    <property type="match status" value="2"/>
</dbReference>
<dbReference type="Pfam" id="PF00012">
    <property type="entry name" value="HSP70"/>
    <property type="match status" value="1"/>
</dbReference>
<evidence type="ECO:0000256" key="2">
    <source>
        <dbReference type="ARBA" id="ARBA00022840"/>
    </source>
</evidence>
<dbReference type="OrthoDB" id="4062651at2759"/>
<evidence type="ECO:0000313" key="5">
    <source>
        <dbReference type="Proteomes" id="UP001140560"/>
    </source>
</evidence>
<feature type="compositionally biased region" description="Polar residues" evidence="3">
    <location>
        <begin position="730"/>
        <end position="742"/>
    </location>
</feature>
<dbReference type="AlphaFoldDB" id="A0A9W8Y290"/>
<organism evidence="4 5">
    <name type="scientific">Neocucurbitaria cava</name>
    <dbReference type="NCBI Taxonomy" id="798079"/>
    <lineage>
        <taxon>Eukaryota</taxon>
        <taxon>Fungi</taxon>
        <taxon>Dikarya</taxon>
        <taxon>Ascomycota</taxon>
        <taxon>Pezizomycotina</taxon>
        <taxon>Dothideomycetes</taxon>
        <taxon>Pleosporomycetidae</taxon>
        <taxon>Pleosporales</taxon>
        <taxon>Pleosporineae</taxon>
        <taxon>Cucurbitariaceae</taxon>
        <taxon>Neocucurbitaria</taxon>
    </lineage>
</organism>
<accession>A0A9W8Y290</accession>
<proteinExistence type="predicted"/>
<dbReference type="SUPFAM" id="SSF100920">
    <property type="entry name" value="Heat shock protein 70kD (HSP70), peptide-binding domain"/>
    <property type="match status" value="1"/>
</dbReference>
<dbReference type="SUPFAM" id="SSF53067">
    <property type="entry name" value="Actin-like ATPase domain"/>
    <property type="match status" value="2"/>
</dbReference>
<feature type="region of interest" description="Disordered" evidence="3">
    <location>
        <begin position="715"/>
        <end position="756"/>
    </location>
</feature>
<evidence type="ECO:0000256" key="3">
    <source>
        <dbReference type="SAM" id="MobiDB-lite"/>
    </source>
</evidence>
<dbReference type="InterPro" id="IPR043129">
    <property type="entry name" value="ATPase_NBD"/>
</dbReference>
<keyword evidence="5" id="KW-1185">Reference proteome</keyword>
<dbReference type="InterPro" id="IPR013126">
    <property type="entry name" value="Hsp_70_fam"/>
</dbReference>
<evidence type="ECO:0000256" key="1">
    <source>
        <dbReference type="ARBA" id="ARBA00022741"/>
    </source>
</evidence>
<gene>
    <name evidence="4" type="primary">SSA2_2</name>
    <name evidence="4" type="ORF">N0V83_009889</name>
</gene>
<protein>
    <submittedName>
        <fullName evidence="4">Hsp70 chaperone</fullName>
    </submittedName>
</protein>
<feature type="compositionally biased region" description="Basic and acidic residues" evidence="3">
    <location>
        <begin position="743"/>
        <end position="753"/>
    </location>
</feature>
<name>A0A9W8Y290_9PLEO</name>